<dbReference type="Proteomes" id="UP000322524">
    <property type="component" value="Unassembled WGS sequence"/>
</dbReference>
<dbReference type="PANTHER" id="PTHR37813">
    <property type="entry name" value="FELS-2 PROPHAGE PROTEIN"/>
    <property type="match status" value="1"/>
</dbReference>
<name>A0A5D4SZJ8_9BACI</name>
<accession>A0A5D4SZJ8</accession>
<sequence length="628" mass="67910">MEIFKLFGSILVDTDKADESLSKTEKKADGVGSKFVEGIKTVGKWGVAVAGAATAAGGVLATFTGRAMNVAAEIDKFSQVTGHSTDAFQRWDGVMKTVGYSMEQASGDIAALGEKAMDAANGVGEGAELFGKLGVAVTDSSGKLKSQEQIFQETITALQGMENATERNAIASALLSTTGEELAPILNMTAEELAKMKENANVISEEDLQKAARFKEGWNQAKNTLSNLATTLGIQLMPMFQTVLDWVTENMPQIQTFIEEAFDRASAAIQFFTTEILPPVQAGFSVLIGWIQQLISYVQTWVSSNSEQLGGLRDYFLNFFELVKGFFSDFVTFVTTLWAQYGEQIVSTITAALSAVVSFVQEKLAVLLKFWQDNGAQIMTAVQNVFNLILGIIKAVMPVVISVIQTAWNVVKGVFDGALNIIMGAVKVFTGLFTGDWRKLGEGLKQIWSGLWNAIKAILSGAWSLLSGAFGTIKRNISNWFSGLKTDAIRWGKNMISGFIDGITAMIGKVREVASNVMSNVKGFLGFNSPAEEGEGRHIVEWGSNMIDGFLEGAEKMLPDARALMNNVVGEMKPEPSNGTGSFNAQKGNVVIPISVDGYEIARAVIPIIDIIQQQEIDTNLFMKGMKT</sequence>
<comment type="caution">
    <text evidence="1">The sequence shown here is derived from an EMBL/GenBank/DDBJ whole genome shotgun (WGS) entry which is preliminary data.</text>
</comment>
<dbReference type="PANTHER" id="PTHR37813:SF1">
    <property type="entry name" value="FELS-2 PROPHAGE PROTEIN"/>
    <property type="match status" value="1"/>
</dbReference>
<dbReference type="EMBL" id="VTEV01000003">
    <property type="protein sequence ID" value="TYS68655.1"/>
    <property type="molecule type" value="Genomic_DNA"/>
</dbReference>
<dbReference type="RefSeq" id="WP_148987522.1">
    <property type="nucleotide sequence ID" value="NZ_VTEV01000003.1"/>
</dbReference>
<evidence type="ECO:0008006" key="3">
    <source>
        <dbReference type="Google" id="ProtNLM"/>
    </source>
</evidence>
<proteinExistence type="predicted"/>
<evidence type="ECO:0000313" key="1">
    <source>
        <dbReference type="EMBL" id="TYS68655.1"/>
    </source>
</evidence>
<dbReference type="OrthoDB" id="28713at2"/>
<protein>
    <recommendedName>
        <fullName evidence="3">Phage tail tape measure protein</fullName>
    </recommendedName>
</protein>
<gene>
    <name evidence="1" type="ORF">FZC76_06825</name>
</gene>
<reference evidence="1 2" key="1">
    <citation type="submission" date="2019-08" db="EMBL/GenBank/DDBJ databases">
        <title>Bacillus genomes from the desert of Cuatro Cienegas, Coahuila.</title>
        <authorList>
            <person name="Olmedo-Alvarez G."/>
        </authorList>
    </citation>
    <scope>NUCLEOTIDE SEQUENCE [LARGE SCALE GENOMIC DNA]</scope>
    <source>
        <strain evidence="1 2">CH28_1T</strain>
    </source>
</reference>
<organism evidence="1 2">
    <name type="scientific">Sutcliffiella horikoshii</name>
    <dbReference type="NCBI Taxonomy" id="79883"/>
    <lineage>
        <taxon>Bacteria</taxon>
        <taxon>Bacillati</taxon>
        <taxon>Bacillota</taxon>
        <taxon>Bacilli</taxon>
        <taxon>Bacillales</taxon>
        <taxon>Bacillaceae</taxon>
        <taxon>Sutcliffiella</taxon>
    </lineage>
</organism>
<dbReference type="AlphaFoldDB" id="A0A5D4SZJ8"/>
<evidence type="ECO:0000313" key="2">
    <source>
        <dbReference type="Proteomes" id="UP000322524"/>
    </source>
</evidence>